<comment type="caution">
    <text evidence="3">The sequence shown here is derived from an EMBL/GenBank/DDBJ whole genome shotgun (WGS) entry which is preliminary data.</text>
</comment>
<evidence type="ECO:0000256" key="1">
    <source>
        <dbReference type="SAM" id="Coils"/>
    </source>
</evidence>
<accession>A0A8S9X6N9</accession>
<feature type="compositionally biased region" description="Basic and acidic residues" evidence="2">
    <location>
        <begin position="233"/>
        <end position="255"/>
    </location>
</feature>
<feature type="region of interest" description="Disordered" evidence="2">
    <location>
        <begin position="1051"/>
        <end position="1070"/>
    </location>
</feature>
<protein>
    <recommendedName>
        <fullName evidence="5">LisH domain-containing protein</fullName>
    </recommendedName>
</protein>
<feature type="coiled-coil region" evidence="1">
    <location>
        <begin position="107"/>
        <end position="134"/>
    </location>
</feature>
<dbReference type="OrthoDB" id="1695393at2759"/>
<dbReference type="AlphaFoldDB" id="A0A8S9X6N9"/>
<proteinExistence type="predicted"/>
<feature type="region of interest" description="Disordered" evidence="2">
    <location>
        <begin position="306"/>
        <end position="356"/>
    </location>
</feature>
<dbReference type="PANTHER" id="PTHR32059:SF0">
    <property type="entry name" value="RAB11-BINDING PROTEIN RELCH"/>
    <property type="match status" value="1"/>
</dbReference>
<dbReference type="InterPro" id="IPR011989">
    <property type="entry name" value="ARM-like"/>
</dbReference>
<feature type="compositionally biased region" description="Basic and acidic residues" evidence="2">
    <location>
        <begin position="215"/>
        <end position="224"/>
    </location>
</feature>
<evidence type="ECO:0000313" key="4">
    <source>
        <dbReference type="Proteomes" id="UP000466442"/>
    </source>
</evidence>
<dbReference type="GO" id="GO:0005802">
    <property type="term" value="C:trans-Golgi network"/>
    <property type="evidence" value="ECO:0007669"/>
    <property type="project" value="InterPro"/>
</dbReference>
<dbReference type="Gene3D" id="1.25.10.10">
    <property type="entry name" value="Leucine-rich Repeat Variant"/>
    <property type="match status" value="2"/>
</dbReference>
<dbReference type="InterPro" id="IPR006594">
    <property type="entry name" value="LisH"/>
</dbReference>
<feature type="compositionally biased region" description="Low complexity" evidence="2">
    <location>
        <begin position="1056"/>
        <end position="1068"/>
    </location>
</feature>
<evidence type="ECO:0000256" key="2">
    <source>
        <dbReference type="SAM" id="MobiDB-lite"/>
    </source>
</evidence>
<dbReference type="GO" id="GO:0055037">
    <property type="term" value="C:recycling endosome"/>
    <property type="evidence" value="ECO:0007669"/>
    <property type="project" value="TreeGrafter"/>
</dbReference>
<dbReference type="InterPro" id="IPR016024">
    <property type="entry name" value="ARM-type_fold"/>
</dbReference>
<reference evidence="3" key="1">
    <citation type="journal article" date="2021" name="Mol. Ecol. Resour.">
        <title>Apolygus lucorum genome provides insights into omnivorousness and mesophyll feeding.</title>
        <authorList>
            <person name="Liu Y."/>
            <person name="Liu H."/>
            <person name="Wang H."/>
            <person name="Huang T."/>
            <person name="Liu B."/>
            <person name="Yang B."/>
            <person name="Yin L."/>
            <person name="Li B."/>
            <person name="Zhang Y."/>
            <person name="Zhang S."/>
            <person name="Jiang F."/>
            <person name="Zhang X."/>
            <person name="Ren Y."/>
            <person name="Wang B."/>
            <person name="Wang S."/>
            <person name="Lu Y."/>
            <person name="Wu K."/>
            <person name="Fan W."/>
            <person name="Wang G."/>
        </authorList>
    </citation>
    <scope>NUCLEOTIDE SEQUENCE</scope>
    <source>
        <strain evidence="3">12Hb</strain>
    </source>
</reference>
<feature type="compositionally biased region" description="Acidic residues" evidence="2">
    <location>
        <begin position="342"/>
        <end position="352"/>
    </location>
</feature>
<name>A0A8S9X6N9_APOLU</name>
<sequence>MENPFCQDGDDRASDPGRRDIGYSDIAAKLIRDRLWLTALELHAELVENGREVRQLKEFFSNPVNFESQSRLEFLPGMPRSSSQATLDSLDMTRFSEDGERMNDERVAVLEFELRKARETISALRADLTVATNDGIASSETGGTSQLSPIKPHEQRALNFLINEYLLCRGFKLTSITFSDENEEQDFEDWDNVGLNMPKPPELLHIYRVGLKETRASSEDKEIQTDVSSVHSDTSDDKLPSSETDTPKNKDVKDQCTQCEKIEGTRSDISGSFEELHQSEIDGSKAHPDISRLELENSKLSLLQHTIDNDTSSREDAIEGEEEDSDRAKDLSDSYANLNTTEDGDITQDPDGELTHEVQNSGAIGDTNHEDPVAECAIVDPTLTPFEKEVWSHLSTPKALQCIDRISHEVLVKYLGRSLQSILTQLPVNNKEWLAKIVPLLVCMIALHPNEKTKDDLIHCLLNLKKRPTQEDRNVIIAGVVGLCRRGRSDDSLTGQLLSQCWELMADKYPERRVLVAQVCAHLSRLISPDLRDSLLLSMLKQLLEDRDEGVRAQSMMSLAVLGCSLIEDKYSEMESLVLRGLLDRSESVVKVIFRLLLPVMAKTSLDRDCFHKSLVPNLLSTLKSVNSKEKESKFCNVINGFIHILPHMVMYTAASEQVLQHISSGIPPPQQRTGFAEVCKGLSSPPIFYDKHPIGCVIGSFDYCLSQSKDWDELNWIVNEVLLQLLDILDRVDPSCEQAVLCVAKLFGSLTAGFGTIFTTQFVKAIFLDRLELVEKSLLHNTVWPSFWVITVYLIGVLAPFHSCEEELGATIGRFIIMLGISSAPLGSLHVALTQLAPCQRLTNTLLSALWQGVVHQRPLVRVATCSLFTKIVPHVPEHVVSSRVIPALVTLASDTEVMVKVATLPVYALVLQQNAKNKEFLDKSYLQIQSVLSDPSVIADTAHMIPIINALSEMNPHADTYFREQVILVELHRLTNAAFDLDPSSPHKSQVTSSLVDSLSNVIFLQLSKSAIVATLLPTLRVLESLCKEAVPTLTEAAAGMIREVETRAGLNETPPLRSPTSPTSLGAAGVEEVRAKVTKMFNAAPKPSGLSSLGDIFRKNKQ</sequence>
<feature type="compositionally biased region" description="Basic and acidic residues" evidence="2">
    <location>
        <begin position="307"/>
        <end position="317"/>
    </location>
</feature>
<evidence type="ECO:0000313" key="3">
    <source>
        <dbReference type="EMBL" id="KAF6204001.1"/>
    </source>
</evidence>
<gene>
    <name evidence="3" type="ORF">GE061_002340</name>
</gene>
<feature type="region of interest" description="Disordered" evidence="2">
    <location>
        <begin position="215"/>
        <end position="255"/>
    </location>
</feature>
<keyword evidence="1" id="KW-0175">Coiled coil</keyword>
<dbReference type="Proteomes" id="UP000466442">
    <property type="component" value="Unassembled WGS sequence"/>
</dbReference>
<dbReference type="PANTHER" id="PTHR32059">
    <property type="entry name" value="RAB11-BINDING PROTEIN RELCH"/>
    <property type="match status" value="1"/>
</dbReference>
<evidence type="ECO:0008006" key="5">
    <source>
        <dbReference type="Google" id="ProtNLM"/>
    </source>
</evidence>
<dbReference type="GO" id="GO:0032367">
    <property type="term" value="P:intracellular cholesterol transport"/>
    <property type="evidence" value="ECO:0007669"/>
    <property type="project" value="InterPro"/>
</dbReference>
<dbReference type="EMBL" id="WIXP02000010">
    <property type="protein sequence ID" value="KAF6204001.1"/>
    <property type="molecule type" value="Genomic_DNA"/>
</dbReference>
<keyword evidence="4" id="KW-1185">Reference proteome</keyword>
<organism evidence="3 4">
    <name type="scientific">Apolygus lucorum</name>
    <name type="common">Small green plant bug</name>
    <name type="synonym">Lygocoris lucorum</name>
    <dbReference type="NCBI Taxonomy" id="248454"/>
    <lineage>
        <taxon>Eukaryota</taxon>
        <taxon>Metazoa</taxon>
        <taxon>Ecdysozoa</taxon>
        <taxon>Arthropoda</taxon>
        <taxon>Hexapoda</taxon>
        <taxon>Insecta</taxon>
        <taxon>Pterygota</taxon>
        <taxon>Neoptera</taxon>
        <taxon>Paraneoptera</taxon>
        <taxon>Hemiptera</taxon>
        <taxon>Heteroptera</taxon>
        <taxon>Panheteroptera</taxon>
        <taxon>Cimicomorpha</taxon>
        <taxon>Miridae</taxon>
        <taxon>Mirini</taxon>
        <taxon>Apolygus</taxon>
    </lineage>
</organism>
<dbReference type="InterPro" id="IPR040362">
    <property type="entry name" value="RELCH"/>
</dbReference>
<dbReference type="SUPFAM" id="SSF48371">
    <property type="entry name" value="ARM repeat"/>
    <property type="match status" value="1"/>
</dbReference>
<dbReference type="PROSITE" id="PS50896">
    <property type="entry name" value="LISH"/>
    <property type="match status" value="1"/>
</dbReference>